<evidence type="ECO:0000313" key="4">
    <source>
        <dbReference type="Proteomes" id="UP000237655"/>
    </source>
</evidence>
<evidence type="ECO:0000313" key="3">
    <source>
        <dbReference type="EMBL" id="AVO39144.1"/>
    </source>
</evidence>
<feature type="domain" description="Peptidase M15A C-terminal" evidence="2">
    <location>
        <begin position="93"/>
        <end position="174"/>
    </location>
</feature>
<gene>
    <name evidence="3" type="ORF">C6Y53_16445</name>
</gene>
<name>A0A2S0MTC1_9RHOB</name>
<dbReference type="SUPFAM" id="SSF55166">
    <property type="entry name" value="Hedgehog/DD-peptidase"/>
    <property type="match status" value="1"/>
</dbReference>
<evidence type="ECO:0000259" key="2">
    <source>
        <dbReference type="Pfam" id="PF08291"/>
    </source>
</evidence>
<dbReference type="Proteomes" id="UP000237655">
    <property type="component" value="Chromosome"/>
</dbReference>
<keyword evidence="4" id="KW-1185">Reference proteome</keyword>
<organism evidence="3 4">
    <name type="scientific">Pukyongiella litopenaei</name>
    <dbReference type="NCBI Taxonomy" id="2605946"/>
    <lineage>
        <taxon>Bacteria</taxon>
        <taxon>Pseudomonadati</taxon>
        <taxon>Pseudomonadota</taxon>
        <taxon>Alphaproteobacteria</taxon>
        <taxon>Rhodobacterales</taxon>
        <taxon>Paracoccaceae</taxon>
        <taxon>Pukyongiella</taxon>
    </lineage>
</organism>
<accession>A0A2S0MTC1</accession>
<dbReference type="AlphaFoldDB" id="A0A2S0MTC1"/>
<dbReference type="Gene3D" id="3.30.1380.10">
    <property type="match status" value="1"/>
</dbReference>
<reference evidence="4" key="1">
    <citation type="submission" date="2018-03" db="EMBL/GenBank/DDBJ databases">
        <title>Genomic analysis of the strain SH-1 isolated from shrimp intestine.</title>
        <authorList>
            <person name="Kim Y.-S."/>
            <person name="Kim S.-E."/>
            <person name="Kim K.-H."/>
        </authorList>
    </citation>
    <scope>NUCLEOTIDE SEQUENCE [LARGE SCALE GENOMIC DNA]</scope>
    <source>
        <strain evidence="4">SH-1</strain>
    </source>
</reference>
<protein>
    <submittedName>
        <fullName evidence="3">DUF882 domain-containing protein</fullName>
    </submittedName>
</protein>
<proteinExistence type="predicted"/>
<dbReference type="KEGG" id="thas:C6Y53_16445"/>
<evidence type="ECO:0000256" key="1">
    <source>
        <dbReference type="SAM" id="MobiDB-lite"/>
    </source>
</evidence>
<sequence>MSDRDQHTDKQKRLANLQQHMARANHEEGIRTQYDRRIAHTQSQIGDLLRTSQERIDRLYNPSLGITREPRSHNRGGGITEPDTPDRRTSGMTPAATKAFSALESSYGPLSVTSAHRSPEHNRSVGGARNSQHLHGNAYDIDVSNLTRDERIKLIQAAREAGFKGVGVYDNSLHFDVGPPRAWGSDYTRNTVPDWARSYVR</sequence>
<dbReference type="RefSeq" id="WP_106473454.1">
    <property type="nucleotide sequence ID" value="NZ_CP027665.1"/>
</dbReference>
<feature type="region of interest" description="Disordered" evidence="1">
    <location>
        <begin position="64"/>
        <end position="93"/>
    </location>
</feature>
<dbReference type="Pfam" id="PF08291">
    <property type="entry name" value="Peptidase_M15_3"/>
    <property type="match status" value="1"/>
</dbReference>
<dbReference type="EMBL" id="CP027665">
    <property type="protein sequence ID" value="AVO39144.1"/>
    <property type="molecule type" value="Genomic_DNA"/>
</dbReference>
<dbReference type="InterPro" id="IPR009045">
    <property type="entry name" value="Zn_M74/Hedgehog-like"/>
</dbReference>
<dbReference type="InterPro" id="IPR013230">
    <property type="entry name" value="Peptidase_M15A_C"/>
</dbReference>
<feature type="region of interest" description="Disordered" evidence="1">
    <location>
        <begin position="110"/>
        <end position="133"/>
    </location>
</feature>